<accession>A0A6J7PLS0</accession>
<dbReference type="EMBL" id="CAFBPC010000123">
    <property type="protein sequence ID" value="CAB5006128.1"/>
    <property type="molecule type" value="Genomic_DNA"/>
</dbReference>
<name>A0A6J7PLS0_9ZZZZ</name>
<reference evidence="1" key="1">
    <citation type="submission" date="2020-05" db="EMBL/GenBank/DDBJ databases">
        <authorList>
            <person name="Chiriac C."/>
            <person name="Salcher M."/>
            <person name="Ghai R."/>
            <person name="Kavagutti S V."/>
        </authorList>
    </citation>
    <scope>NUCLEOTIDE SEQUENCE</scope>
</reference>
<proteinExistence type="predicted"/>
<gene>
    <name evidence="1" type="ORF">UFOPK4057_00629</name>
</gene>
<evidence type="ECO:0000313" key="1">
    <source>
        <dbReference type="EMBL" id="CAB5006128.1"/>
    </source>
</evidence>
<organism evidence="1">
    <name type="scientific">freshwater metagenome</name>
    <dbReference type="NCBI Taxonomy" id="449393"/>
    <lineage>
        <taxon>unclassified sequences</taxon>
        <taxon>metagenomes</taxon>
        <taxon>ecological metagenomes</taxon>
    </lineage>
</organism>
<dbReference type="AlphaFoldDB" id="A0A6J7PLS0"/>
<sequence>MAVAIACTITFSACSGPERTGTSFCKQLGNELPYIGQRISTAPEASAMVKRYQRLLDRAPLAIEGDLAIVTELLEQASRLDARDSEAVQELADASYAAQQSAISVRDWVKSTCAVDISTGLNIEPPRVAPTTTVAVSTSTVAP</sequence>
<protein>
    <submittedName>
        <fullName evidence="1">Unannotated protein</fullName>
    </submittedName>
</protein>